<dbReference type="Proteomes" id="UP000193380">
    <property type="component" value="Unassembled WGS sequence"/>
</dbReference>
<reference evidence="1" key="1">
    <citation type="journal article" date="2014" name="Nat. Commun.">
        <title>The rainbow trout genome provides novel insights into evolution after whole-genome duplication in vertebrates.</title>
        <authorList>
            <person name="Berthelot C."/>
            <person name="Brunet F."/>
            <person name="Chalopin D."/>
            <person name="Juanchich A."/>
            <person name="Bernard M."/>
            <person name="Noel B."/>
            <person name="Bento P."/>
            <person name="Da Silva C."/>
            <person name="Labadie K."/>
            <person name="Alberti A."/>
            <person name="Aury J.M."/>
            <person name="Louis A."/>
            <person name="Dehais P."/>
            <person name="Bardou P."/>
            <person name="Montfort J."/>
            <person name="Klopp C."/>
            <person name="Cabau C."/>
            <person name="Gaspin C."/>
            <person name="Thorgaard G.H."/>
            <person name="Boussaha M."/>
            <person name="Quillet E."/>
            <person name="Guyomard R."/>
            <person name="Galiana D."/>
            <person name="Bobe J."/>
            <person name="Volff J.N."/>
            <person name="Genet C."/>
            <person name="Wincker P."/>
            <person name="Jaillon O."/>
            <person name="Roest Crollius H."/>
            <person name="Guiguen Y."/>
        </authorList>
    </citation>
    <scope>NUCLEOTIDE SEQUENCE [LARGE SCALE GENOMIC DNA]</scope>
</reference>
<organism evidence="1 2">
    <name type="scientific">Oncorhynchus mykiss</name>
    <name type="common">Rainbow trout</name>
    <name type="synonym">Salmo gairdneri</name>
    <dbReference type="NCBI Taxonomy" id="8022"/>
    <lineage>
        <taxon>Eukaryota</taxon>
        <taxon>Metazoa</taxon>
        <taxon>Chordata</taxon>
        <taxon>Craniata</taxon>
        <taxon>Vertebrata</taxon>
        <taxon>Euteleostomi</taxon>
        <taxon>Actinopterygii</taxon>
        <taxon>Neopterygii</taxon>
        <taxon>Teleostei</taxon>
        <taxon>Protacanthopterygii</taxon>
        <taxon>Salmoniformes</taxon>
        <taxon>Salmonidae</taxon>
        <taxon>Salmoninae</taxon>
        <taxon>Oncorhynchus</taxon>
    </lineage>
</organism>
<proteinExistence type="predicted"/>
<name>A0A060W0H9_ONCMY</name>
<evidence type="ECO:0000313" key="1">
    <source>
        <dbReference type="EMBL" id="CDQ58095.1"/>
    </source>
</evidence>
<dbReference type="AlphaFoldDB" id="A0A060W0H9"/>
<reference evidence="1" key="2">
    <citation type="submission" date="2014-03" db="EMBL/GenBank/DDBJ databases">
        <authorList>
            <person name="Genoscope - CEA"/>
        </authorList>
    </citation>
    <scope>NUCLEOTIDE SEQUENCE</scope>
</reference>
<gene>
    <name evidence="1" type="ORF">GSONMT00077117001</name>
</gene>
<dbReference type="PaxDb" id="8022-A0A060W0H9"/>
<evidence type="ECO:0000313" key="2">
    <source>
        <dbReference type="Proteomes" id="UP000193380"/>
    </source>
</evidence>
<accession>A0A060W0H9</accession>
<protein>
    <recommendedName>
        <fullName evidence="3">Immunoglobulin V-set domain-containing protein</fullName>
    </recommendedName>
</protein>
<evidence type="ECO:0008006" key="3">
    <source>
        <dbReference type="Google" id="ProtNLM"/>
    </source>
</evidence>
<dbReference type="EMBL" id="FR904296">
    <property type="protein sequence ID" value="CDQ58095.1"/>
    <property type="molecule type" value="Genomic_DNA"/>
</dbReference>
<sequence>MLITFPGQEKRLDGRLSLEQQGSILKLEGFGVADSGVYIVTVTDQAGVKTCAQCIVKEYASYFSSHHHQASVDNTLNSPCYFTTQPTSVLSPLCLSLTSLRQFSVATSKSHLSHTWSPSLFSVSCLGCAPPLSEWSSASFSTVEARSHTLTVTQCRYTFHFELRYVMEDKAIYSKETEVADRRQKGKDKRNVKKKKNVKKKIKGIGIDNSKWEATISHQGIARLTLSVDITIILFILSVQYMGGR</sequence>